<reference evidence="3 4" key="1">
    <citation type="journal article" date="2015" name="Genome Announc.">
        <title>Expanding the biotechnology potential of lactobacilli through comparative genomics of 213 strains and associated genera.</title>
        <authorList>
            <person name="Sun Z."/>
            <person name="Harris H.M."/>
            <person name="McCann A."/>
            <person name="Guo C."/>
            <person name="Argimon S."/>
            <person name="Zhang W."/>
            <person name="Yang X."/>
            <person name="Jeffery I.B."/>
            <person name="Cooney J.C."/>
            <person name="Kagawa T.F."/>
            <person name="Liu W."/>
            <person name="Song Y."/>
            <person name="Salvetti E."/>
            <person name="Wrobel A."/>
            <person name="Rasinkangas P."/>
            <person name="Parkhill J."/>
            <person name="Rea M.C."/>
            <person name="O'Sullivan O."/>
            <person name="Ritari J."/>
            <person name="Douillard F.P."/>
            <person name="Paul Ross R."/>
            <person name="Yang R."/>
            <person name="Briner A.E."/>
            <person name="Felis G.E."/>
            <person name="de Vos W.M."/>
            <person name="Barrangou R."/>
            <person name="Klaenhammer T.R."/>
            <person name="Caufield P.W."/>
            <person name="Cui Y."/>
            <person name="Zhang H."/>
            <person name="O'Toole P.W."/>
        </authorList>
    </citation>
    <scope>NUCLEOTIDE SEQUENCE [LARGE SCALE GENOMIC DNA]</scope>
    <source>
        <strain evidence="3 4">DSM 16230</strain>
    </source>
</reference>
<evidence type="ECO:0000313" key="4">
    <source>
        <dbReference type="Proteomes" id="UP000051166"/>
    </source>
</evidence>
<dbReference type="RefSeq" id="WP_056961657.1">
    <property type="nucleotide sequence ID" value="NZ_AZFQ01000053.1"/>
</dbReference>
<dbReference type="Proteomes" id="UP000051166">
    <property type="component" value="Unassembled WGS sequence"/>
</dbReference>
<evidence type="ECO:0008006" key="5">
    <source>
        <dbReference type="Google" id="ProtNLM"/>
    </source>
</evidence>
<name>A0A0R1V0S0_9LACO</name>
<evidence type="ECO:0000256" key="1">
    <source>
        <dbReference type="SAM" id="MobiDB-lite"/>
    </source>
</evidence>
<dbReference type="GeneID" id="98309071"/>
<gene>
    <name evidence="3" type="ORF">FD50_GL001834</name>
</gene>
<feature type="region of interest" description="Disordered" evidence="1">
    <location>
        <begin position="195"/>
        <end position="244"/>
    </location>
</feature>
<dbReference type="EMBL" id="AZFQ01000053">
    <property type="protein sequence ID" value="KRL97274.1"/>
    <property type="molecule type" value="Genomic_DNA"/>
</dbReference>
<dbReference type="OrthoDB" id="2249726at2"/>
<evidence type="ECO:0000313" key="3">
    <source>
        <dbReference type="EMBL" id="KRL97274.1"/>
    </source>
</evidence>
<keyword evidence="4" id="KW-1185">Reference proteome</keyword>
<feature type="compositionally biased region" description="Basic and acidic residues" evidence="1">
    <location>
        <begin position="235"/>
        <end position="244"/>
    </location>
</feature>
<keyword evidence="2" id="KW-0472">Membrane</keyword>
<comment type="caution">
    <text evidence="3">The sequence shown here is derived from an EMBL/GenBank/DDBJ whole genome shotgun (WGS) entry which is preliminary data.</text>
</comment>
<organism evidence="3 4">
    <name type="scientific">Liquorilactobacillus satsumensis DSM 16230 = JCM 12392</name>
    <dbReference type="NCBI Taxonomy" id="1423801"/>
    <lineage>
        <taxon>Bacteria</taxon>
        <taxon>Bacillati</taxon>
        <taxon>Bacillota</taxon>
        <taxon>Bacilli</taxon>
        <taxon>Lactobacillales</taxon>
        <taxon>Lactobacillaceae</taxon>
        <taxon>Liquorilactobacillus</taxon>
    </lineage>
</organism>
<proteinExistence type="predicted"/>
<accession>A0A0R1V0S0</accession>
<feature type="compositionally biased region" description="Polar residues" evidence="1">
    <location>
        <begin position="209"/>
        <end position="221"/>
    </location>
</feature>
<dbReference type="AlphaFoldDB" id="A0A0R1V0S0"/>
<dbReference type="PATRIC" id="fig|1423801.4.peg.1875"/>
<sequence>MGRKAWLIVTLIIAVIFIGYGYTKHVETAQYYRGAFNAGEKAIESSKYMQAENHFRDALKKKPNDKAANAHLTQVVKYRAGLKWVKKGSYTRARQLFHEVTQVENGSQTLVRRAASNETELKEVLHELDIFEKNYQRAKILATNYEYTASNTKLAVILGYGNIDQHYYDEIRKKAKKLQSSNDRVLAALGYHVTGADSSSSDTDENTLLPRSQGTTSSGVTSAVGKITKKQLQQARRDLDHEGVDSKAFTDRDVREVITRAREQNVSVREIAREFK</sequence>
<keyword evidence="2" id="KW-0812">Transmembrane</keyword>
<keyword evidence="2" id="KW-1133">Transmembrane helix</keyword>
<protein>
    <recommendedName>
        <fullName evidence="5">Lipoprotein</fullName>
    </recommendedName>
</protein>
<dbReference type="InterPro" id="IPR011990">
    <property type="entry name" value="TPR-like_helical_dom_sf"/>
</dbReference>
<evidence type="ECO:0000256" key="2">
    <source>
        <dbReference type="SAM" id="Phobius"/>
    </source>
</evidence>
<feature type="transmembrane region" description="Helical" evidence="2">
    <location>
        <begin position="6"/>
        <end position="23"/>
    </location>
</feature>
<dbReference type="STRING" id="1423801.FD50_GL001834"/>
<dbReference type="Gene3D" id="1.25.40.10">
    <property type="entry name" value="Tetratricopeptide repeat domain"/>
    <property type="match status" value="1"/>
</dbReference>